<organism evidence="2">
    <name type="scientific">Setaria italica</name>
    <name type="common">Foxtail millet</name>
    <name type="synonym">Panicum italicum</name>
    <dbReference type="NCBI Taxonomy" id="4555"/>
    <lineage>
        <taxon>Eukaryota</taxon>
        <taxon>Viridiplantae</taxon>
        <taxon>Streptophyta</taxon>
        <taxon>Embryophyta</taxon>
        <taxon>Tracheophyta</taxon>
        <taxon>Spermatophyta</taxon>
        <taxon>Magnoliopsida</taxon>
        <taxon>Liliopsida</taxon>
        <taxon>Poales</taxon>
        <taxon>Poaceae</taxon>
        <taxon>PACMAD clade</taxon>
        <taxon>Panicoideae</taxon>
        <taxon>Panicodae</taxon>
        <taxon>Paniceae</taxon>
        <taxon>Cenchrinae</taxon>
        <taxon>Setaria</taxon>
    </lineage>
</organism>
<proteinExistence type="predicted"/>
<dbReference type="PANTHER" id="PTHR36140">
    <property type="entry name" value="F-BOX DOMAIN-CONTAINING PROTEIN-RELATED"/>
    <property type="match status" value="1"/>
</dbReference>
<evidence type="ECO:0008006" key="3">
    <source>
        <dbReference type="Google" id="ProtNLM"/>
    </source>
</evidence>
<feature type="compositionally biased region" description="Low complexity" evidence="1">
    <location>
        <begin position="1"/>
        <end position="11"/>
    </location>
</feature>
<dbReference type="PANTHER" id="PTHR36140:SF7">
    <property type="entry name" value="F-BOX DOMAIN-CONTAINING PROTEIN"/>
    <property type="match status" value="1"/>
</dbReference>
<sequence length="468" mass="50282">MAPPRRAAAPPHSTKGWLSRCRRPPRNRKGSSRRAVDPLATMPDDLLFDAIFSLVFSDAGDVARCAAVCRRWGRIVAAREAAILRALPPPDRFLPHLALGFFHGGQHDLSSTRRRQLAAQAQTDPCFVPTPSASVLLGSPFPGLPEGGDGGGLFHYARPVASRGGRVVFELRRKTRADGVALSVCNPMTGDVALVPPLAGDDFPGHDYMCAVLTADDLDNDAQQGSSFFSLVLVYNRRSFTALRCYTSDDAGGGGGWGPEFRKPGTQISGHVLQRLGPAVVLRGVVYWPIMVAAALAVRLDGGAAAAVMDVHVVPYTIRDTLPDWRLLGTTPDGRLSYVSAGLMGGELLSFGVETLDVSAAAGAEWERGDTSVLTQLTVPMLSKFELKMRWLGEKSGTLFFTIGEGCSTSGAFAVNLATGSVDKLADGVECNSWRSLYGHVRHPCTRPATLWCKCNRLLQPWRARSQG</sequence>
<gene>
    <name evidence="2" type="ORF">SETIT_1G111800v2</name>
</gene>
<dbReference type="AlphaFoldDB" id="A0A368PLA8"/>
<protein>
    <recommendedName>
        <fullName evidence="3">F-box domain-containing protein</fullName>
    </recommendedName>
</protein>
<dbReference type="EMBL" id="CM003528">
    <property type="protein sequence ID" value="RCV05800.1"/>
    <property type="molecule type" value="Genomic_DNA"/>
</dbReference>
<evidence type="ECO:0000256" key="1">
    <source>
        <dbReference type="SAM" id="MobiDB-lite"/>
    </source>
</evidence>
<reference evidence="2" key="1">
    <citation type="journal article" date="2012" name="Nat. Biotechnol.">
        <title>Reference genome sequence of the model plant Setaria.</title>
        <authorList>
            <person name="Bennetzen J.L."/>
            <person name="Schmutz J."/>
            <person name="Wang H."/>
            <person name="Percifield R."/>
            <person name="Hawkins J."/>
            <person name="Pontaroli A.C."/>
            <person name="Estep M."/>
            <person name="Feng L."/>
            <person name="Vaughn J.N."/>
            <person name="Grimwood J."/>
            <person name="Jenkins J."/>
            <person name="Barry K."/>
            <person name="Lindquist E."/>
            <person name="Hellsten U."/>
            <person name="Deshpande S."/>
            <person name="Wang X."/>
            <person name="Wu X."/>
            <person name="Mitros T."/>
            <person name="Triplett J."/>
            <person name="Yang X."/>
            <person name="Ye C.Y."/>
            <person name="Mauro-Herrera M."/>
            <person name="Wang L."/>
            <person name="Li P."/>
            <person name="Sharma M."/>
            <person name="Sharma R."/>
            <person name="Ronald P.C."/>
            <person name="Panaud O."/>
            <person name="Kellogg E.A."/>
            <person name="Brutnell T.P."/>
            <person name="Doust A.N."/>
            <person name="Tuskan G.A."/>
            <person name="Rokhsar D."/>
            <person name="Devos K.M."/>
        </authorList>
    </citation>
    <scope>NUCLEOTIDE SEQUENCE [LARGE SCALE GENOMIC DNA]</scope>
    <source>
        <strain evidence="2">Yugu1</strain>
    </source>
</reference>
<name>A0A368PLA8_SETIT</name>
<dbReference type="SUPFAM" id="SSF81383">
    <property type="entry name" value="F-box domain"/>
    <property type="match status" value="1"/>
</dbReference>
<evidence type="ECO:0000313" key="2">
    <source>
        <dbReference type="EMBL" id="RCV05800.1"/>
    </source>
</evidence>
<reference evidence="2" key="2">
    <citation type="submission" date="2015-07" db="EMBL/GenBank/DDBJ databases">
        <authorList>
            <person name="Noorani M."/>
        </authorList>
    </citation>
    <scope>NUCLEOTIDE SEQUENCE</scope>
    <source>
        <strain evidence="2">Yugu1</strain>
    </source>
</reference>
<feature type="compositionally biased region" description="Basic residues" evidence="1">
    <location>
        <begin position="20"/>
        <end position="32"/>
    </location>
</feature>
<dbReference type="CDD" id="cd09917">
    <property type="entry name" value="F-box_SF"/>
    <property type="match status" value="1"/>
</dbReference>
<accession>A0A368PLA8</accession>
<dbReference type="OrthoDB" id="696275at2759"/>
<feature type="region of interest" description="Disordered" evidence="1">
    <location>
        <begin position="1"/>
        <end position="36"/>
    </location>
</feature>
<dbReference type="InterPro" id="IPR036047">
    <property type="entry name" value="F-box-like_dom_sf"/>
</dbReference>
<dbReference type="Gene3D" id="1.20.1280.50">
    <property type="match status" value="1"/>
</dbReference>